<dbReference type="Gene3D" id="3.40.50.300">
    <property type="entry name" value="P-loop containing nucleotide triphosphate hydrolases"/>
    <property type="match status" value="1"/>
</dbReference>
<dbReference type="Proteomes" id="UP000074382">
    <property type="component" value="Unassembled WGS sequence"/>
</dbReference>
<dbReference type="PANTHER" id="PTHR24221:SF646">
    <property type="entry name" value="HAEMOLYSIN SECRETION ATP-BINDING PROTEIN"/>
    <property type="match status" value="1"/>
</dbReference>
<proteinExistence type="inferred from homology"/>
<sequence length="608" mass="65976">MRGVAAALVLAWRAGWYLLLGLAATTLLQAVAPVTATWLTKLVLDEIAAPGSDTGGLLLLGGGLALAGAATLLLPAAAQYLNSEIQRRVGLLSQDELFAAVERFVGLARFENPAFLDRLRLAQQSGGQTPAMVVAGVFTLGSGTVTVLGYLGSLVVVSPWMALAVLLSAVPVLIAELRLSRRRAALMWRIGPVERREIFFRELLADVRAAKELRLFGISAYLRERMTRERRTANAEHRRMDRRQLAVQSGLGLFSAAVAGAGLVWVVLAAAEGRLTVGDISLFVGAVTGVQSALVQLVREVSLAHQQLLMFDHYLQVVGSEPDLPVAARPRPVPPLRRGIEFRDVWFRYSPEHPWTLRGVDLVIPHGRSVALVGRNGAGKSTLVKLLCRMYDPERGAVLWDGVDLREMDPAELRRRIGAVFQDYMEYDLTARENIGLGDVARLRAGDDAAVRAAAERAGAHAIVAGLPRGYDTLLTRMFFDGDQDAESGVPLSGGQWQRVALARAYLRGERDLLILDEPSSGLDAEAEYEIHTGLREHRRGRTSLLISHRLGAVRDADRIVVLEEGRVVESGDHAELMAADGVYARLFGMQARGYQEAAALPGLGEAP</sequence>
<evidence type="ECO:0000256" key="4">
    <source>
        <dbReference type="ARBA" id="ARBA00022519"/>
    </source>
</evidence>
<feature type="transmembrane region" description="Helical" evidence="11">
    <location>
        <begin position="54"/>
        <end position="78"/>
    </location>
</feature>
<keyword evidence="8 11" id="KW-1133">Transmembrane helix</keyword>
<gene>
    <name evidence="14" type="ORF">AC529_00075</name>
</gene>
<dbReference type="SUPFAM" id="SSF52540">
    <property type="entry name" value="P-loop containing nucleoside triphosphate hydrolases"/>
    <property type="match status" value="1"/>
</dbReference>
<organism evidence="14 15">
    <name type="scientific">Thermobifida cellulosilytica TB100</name>
    <dbReference type="NCBI Taxonomy" id="665004"/>
    <lineage>
        <taxon>Bacteria</taxon>
        <taxon>Bacillati</taxon>
        <taxon>Actinomycetota</taxon>
        <taxon>Actinomycetes</taxon>
        <taxon>Streptosporangiales</taxon>
        <taxon>Nocardiopsidaceae</taxon>
        <taxon>Thermobifida</taxon>
    </lineage>
</organism>
<evidence type="ECO:0000256" key="11">
    <source>
        <dbReference type="SAM" id="Phobius"/>
    </source>
</evidence>
<dbReference type="PANTHER" id="PTHR24221">
    <property type="entry name" value="ATP-BINDING CASSETTE SUB-FAMILY B"/>
    <property type="match status" value="1"/>
</dbReference>
<evidence type="ECO:0000313" key="15">
    <source>
        <dbReference type="Proteomes" id="UP000074382"/>
    </source>
</evidence>
<keyword evidence="7" id="KW-0067">ATP-binding</keyword>
<dbReference type="GO" id="GO:0005524">
    <property type="term" value="F:ATP binding"/>
    <property type="evidence" value="ECO:0007669"/>
    <property type="project" value="UniProtKB-KW"/>
</dbReference>
<evidence type="ECO:0000256" key="10">
    <source>
        <dbReference type="ARBA" id="ARBA00023455"/>
    </source>
</evidence>
<keyword evidence="3" id="KW-1003">Cell membrane</keyword>
<evidence type="ECO:0000256" key="8">
    <source>
        <dbReference type="ARBA" id="ARBA00022989"/>
    </source>
</evidence>
<dbReference type="AlphaFoldDB" id="A0A147KN43"/>
<evidence type="ECO:0000256" key="6">
    <source>
        <dbReference type="ARBA" id="ARBA00022741"/>
    </source>
</evidence>
<dbReference type="Pfam" id="PF00005">
    <property type="entry name" value="ABC_tran"/>
    <property type="match status" value="1"/>
</dbReference>
<evidence type="ECO:0000256" key="3">
    <source>
        <dbReference type="ARBA" id="ARBA00022475"/>
    </source>
</evidence>
<keyword evidence="9 11" id="KW-0472">Membrane</keyword>
<protein>
    <submittedName>
        <fullName evidence="14">Multidrug ABC transporter permease</fullName>
    </submittedName>
</protein>
<evidence type="ECO:0000313" key="14">
    <source>
        <dbReference type="EMBL" id="KUP98693.1"/>
    </source>
</evidence>
<dbReference type="GO" id="GO:0005886">
    <property type="term" value="C:plasma membrane"/>
    <property type="evidence" value="ECO:0007669"/>
    <property type="project" value="UniProtKB-SubCell"/>
</dbReference>
<name>A0A147KN43_THECS</name>
<accession>A0A147KN43</accession>
<evidence type="ECO:0000259" key="12">
    <source>
        <dbReference type="PROSITE" id="PS50893"/>
    </source>
</evidence>
<dbReference type="InterPro" id="IPR003593">
    <property type="entry name" value="AAA+_ATPase"/>
</dbReference>
<dbReference type="SUPFAM" id="SSF90123">
    <property type="entry name" value="ABC transporter transmembrane region"/>
    <property type="match status" value="1"/>
</dbReference>
<keyword evidence="5 11" id="KW-0812">Transmembrane</keyword>
<dbReference type="GO" id="GO:0016887">
    <property type="term" value="F:ATP hydrolysis activity"/>
    <property type="evidence" value="ECO:0007669"/>
    <property type="project" value="InterPro"/>
</dbReference>
<evidence type="ECO:0000256" key="2">
    <source>
        <dbReference type="ARBA" id="ARBA00022448"/>
    </source>
</evidence>
<dbReference type="InterPro" id="IPR017871">
    <property type="entry name" value="ABC_transporter-like_CS"/>
</dbReference>
<comment type="caution">
    <text evidence="14">The sequence shown here is derived from an EMBL/GenBank/DDBJ whole genome shotgun (WGS) entry which is preliminary data.</text>
</comment>
<evidence type="ECO:0000256" key="9">
    <source>
        <dbReference type="ARBA" id="ARBA00023136"/>
    </source>
</evidence>
<dbReference type="InterPro" id="IPR039421">
    <property type="entry name" value="Type_1_exporter"/>
</dbReference>
<dbReference type="EMBL" id="LGEM01000001">
    <property type="protein sequence ID" value="KUP98693.1"/>
    <property type="molecule type" value="Genomic_DNA"/>
</dbReference>
<dbReference type="InterPro" id="IPR011527">
    <property type="entry name" value="ABC1_TM_dom"/>
</dbReference>
<evidence type="ECO:0000256" key="1">
    <source>
        <dbReference type="ARBA" id="ARBA00004429"/>
    </source>
</evidence>
<reference evidence="15" key="1">
    <citation type="journal article" date="2017" name="Acta Aliment.">
        <title>Plant polysaccharide degrading enzyme system of Thermpbifida cellulosilytica TB100 revealed by de novo genome project data.</title>
        <authorList>
            <person name="Toth A."/>
            <person name="Baka E."/>
            <person name="Luzics S."/>
            <person name="Bata-Vidacs I."/>
            <person name="Nagy I."/>
            <person name="Balint B."/>
            <person name="Herceg R."/>
            <person name="Olasz F."/>
            <person name="Wilk T."/>
            <person name="Nagy T."/>
            <person name="Kriszt B."/>
            <person name="Nagy I."/>
            <person name="Kukolya J."/>
        </authorList>
    </citation>
    <scope>NUCLEOTIDE SEQUENCE [LARGE SCALE GENOMIC DNA]</scope>
    <source>
        <strain evidence="15">TB100</strain>
    </source>
</reference>
<dbReference type="PROSITE" id="PS50929">
    <property type="entry name" value="ABC_TM1F"/>
    <property type="match status" value="1"/>
</dbReference>
<feature type="transmembrane region" description="Helical" evidence="11">
    <location>
        <begin position="130"/>
        <end position="151"/>
    </location>
</feature>
<evidence type="ECO:0000256" key="5">
    <source>
        <dbReference type="ARBA" id="ARBA00022692"/>
    </source>
</evidence>
<feature type="transmembrane region" description="Helical" evidence="11">
    <location>
        <begin position="245"/>
        <end position="268"/>
    </location>
</feature>
<keyword evidence="6" id="KW-0547">Nucleotide-binding</keyword>
<feature type="domain" description="ABC transporter" evidence="12">
    <location>
        <begin position="340"/>
        <end position="590"/>
    </location>
</feature>
<dbReference type="Gene3D" id="1.20.1560.10">
    <property type="entry name" value="ABC transporter type 1, transmembrane domain"/>
    <property type="match status" value="1"/>
</dbReference>
<dbReference type="STRING" id="665004.AC529_00075"/>
<dbReference type="InterPro" id="IPR036640">
    <property type="entry name" value="ABC1_TM_sf"/>
</dbReference>
<dbReference type="PATRIC" id="fig|665004.4.peg.2559"/>
<dbReference type="SMART" id="SM00382">
    <property type="entry name" value="AAA"/>
    <property type="match status" value="1"/>
</dbReference>
<evidence type="ECO:0000259" key="13">
    <source>
        <dbReference type="PROSITE" id="PS50929"/>
    </source>
</evidence>
<comment type="similarity">
    <text evidence="10">Belongs to the ABC transporter superfamily. Siderophore-Fe(3+) uptake transporter (SIUT) (TC 3.A.1.21) family.</text>
</comment>
<feature type="domain" description="ABC transmembrane type-1" evidence="13">
    <location>
        <begin position="20"/>
        <end position="306"/>
    </location>
</feature>
<keyword evidence="2" id="KW-0813">Transport</keyword>
<evidence type="ECO:0000256" key="7">
    <source>
        <dbReference type="ARBA" id="ARBA00022840"/>
    </source>
</evidence>
<dbReference type="FunFam" id="3.40.50.300:FF:000221">
    <property type="entry name" value="Multidrug ABC transporter ATP-binding protein"/>
    <property type="match status" value="1"/>
</dbReference>
<dbReference type="PROSITE" id="PS50893">
    <property type="entry name" value="ABC_TRANSPORTER_2"/>
    <property type="match status" value="1"/>
</dbReference>
<dbReference type="OrthoDB" id="9806127at2"/>
<dbReference type="GO" id="GO:0034040">
    <property type="term" value="F:ATPase-coupled lipid transmembrane transporter activity"/>
    <property type="evidence" value="ECO:0007669"/>
    <property type="project" value="TreeGrafter"/>
</dbReference>
<dbReference type="PROSITE" id="PS00211">
    <property type="entry name" value="ABC_TRANSPORTER_1"/>
    <property type="match status" value="1"/>
</dbReference>
<keyword evidence="4" id="KW-0997">Cell inner membrane</keyword>
<dbReference type="InterPro" id="IPR027417">
    <property type="entry name" value="P-loop_NTPase"/>
</dbReference>
<dbReference type="GO" id="GO:0140359">
    <property type="term" value="F:ABC-type transporter activity"/>
    <property type="evidence" value="ECO:0007669"/>
    <property type="project" value="InterPro"/>
</dbReference>
<keyword evidence="15" id="KW-1185">Reference proteome</keyword>
<dbReference type="InterPro" id="IPR003439">
    <property type="entry name" value="ABC_transporter-like_ATP-bd"/>
</dbReference>
<feature type="transmembrane region" description="Helical" evidence="11">
    <location>
        <begin position="157"/>
        <end position="179"/>
    </location>
</feature>
<comment type="subcellular location">
    <subcellularLocation>
        <location evidence="1">Cell inner membrane</location>
        <topology evidence="1">Multi-pass membrane protein</topology>
    </subcellularLocation>
</comment>